<dbReference type="Proteomes" id="UP000478052">
    <property type="component" value="Unassembled WGS sequence"/>
</dbReference>
<dbReference type="EMBL" id="VUJU01005988">
    <property type="protein sequence ID" value="KAF0749745.1"/>
    <property type="molecule type" value="Genomic_DNA"/>
</dbReference>
<sequence length="254" mass="29432">MALLFWIFSKTVEQLTIESITTFKYVLDFQKLLKPDDSEVEFKCKKFHEYNEYCRCPLLRNPSNPFAPNHVGEKNIMYTDWEEIFPLVPKTRGEKHDPKYAIGMMIDTIAMGNGSCSSIVTKRGVVVGWTRVPSNNPLPNPTVYHVLMRPDHYCTTKYQNPVIKAIWEGRYGLVSELSQNIVTEKLQRQLKPYDYNLKNIGKFFTHYSHELCAFVPINDLAQLYPDDLSYTISKSSNLDHKVKPFTGPHVVPKY</sequence>
<proteinExistence type="predicted"/>
<accession>A0A6G0Y5P3</accession>
<comment type="caution">
    <text evidence="1">The sequence shown here is derived from an EMBL/GenBank/DDBJ whole genome shotgun (WGS) entry which is preliminary data.</text>
</comment>
<evidence type="ECO:0000313" key="1">
    <source>
        <dbReference type="EMBL" id="KAF0749745.1"/>
    </source>
</evidence>
<organism evidence="1 2">
    <name type="scientific">Aphis craccivora</name>
    <name type="common">Cowpea aphid</name>
    <dbReference type="NCBI Taxonomy" id="307492"/>
    <lineage>
        <taxon>Eukaryota</taxon>
        <taxon>Metazoa</taxon>
        <taxon>Ecdysozoa</taxon>
        <taxon>Arthropoda</taxon>
        <taxon>Hexapoda</taxon>
        <taxon>Insecta</taxon>
        <taxon>Pterygota</taxon>
        <taxon>Neoptera</taxon>
        <taxon>Paraneoptera</taxon>
        <taxon>Hemiptera</taxon>
        <taxon>Sternorrhyncha</taxon>
        <taxon>Aphidomorpha</taxon>
        <taxon>Aphidoidea</taxon>
        <taxon>Aphididae</taxon>
        <taxon>Aphidini</taxon>
        <taxon>Aphis</taxon>
        <taxon>Aphis</taxon>
    </lineage>
</organism>
<evidence type="ECO:0000313" key="2">
    <source>
        <dbReference type="Proteomes" id="UP000478052"/>
    </source>
</evidence>
<name>A0A6G0Y5P3_APHCR</name>
<keyword evidence="2" id="KW-1185">Reference proteome</keyword>
<dbReference type="AlphaFoldDB" id="A0A6G0Y5P3"/>
<gene>
    <name evidence="1" type="ORF">FWK35_00025495</name>
</gene>
<protein>
    <submittedName>
        <fullName evidence="1">Transglut core2 domain-containing protein</fullName>
    </submittedName>
</protein>
<reference evidence="1 2" key="1">
    <citation type="submission" date="2019-08" db="EMBL/GenBank/DDBJ databases">
        <title>Whole genome of Aphis craccivora.</title>
        <authorList>
            <person name="Voronova N.V."/>
            <person name="Shulinski R.S."/>
            <person name="Bandarenka Y.V."/>
            <person name="Zhorov D.G."/>
            <person name="Warner D."/>
        </authorList>
    </citation>
    <scope>NUCLEOTIDE SEQUENCE [LARGE SCALE GENOMIC DNA]</scope>
    <source>
        <strain evidence="1">180601</strain>
        <tissue evidence="1">Whole Body</tissue>
    </source>
</reference>